<feature type="compositionally biased region" description="Polar residues" evidence="1">
    <location>
        <begin position="61"/>
        <end position="70"/>
    </location>
</feature>
<comment type="caution">
    <text evidence="2">The sequence shown here is derived from an EMBL/GenBank/DDBJ whole genome shotgun (WGS) entry which is preliminary data.</text>
</comment>
<evidence type="ECO:0000256" key="1">
    <source>
        <dbReference type="SAM" id="MobiDB-lite"/>
    </source>
</evidence>
<evidence type="ECO:0000313" key="3">
    <source>
        <dbReference type="Proteomes" id="UP001367676"/>
    </source>
</evidence>
<gene>
    <name evidence="2" type="ORF">V9T40_008411</name>
</gene>
<evidence type="ECO:0000313" key="2">
    <source>
        <dbReference type="EMBL" id="KAK7600970.1"/>
    </source>
</evidence>
<dbReference type="AlphaFoldDB" id="A0AAN9TQJ5"/>
<proteinExistence type="predicted"/>
<name>A0AAN9TQJ5_9HEMI</name>
<feature type="region of interest" description="Disordered" evidence="1">
    <location>
        <begin position="1"/>
        <end position="70"/>
    </location>
</feature>
<accession>A0AAN9TQJ5</accession>
<reference evidence="2 3" key="1">
    <citation type="submission" date="2024-03" db="EMBL/GenBank/DDBJ databases">
        <title>Adaptation during the transition from Ophiocordyceps entomopathogen to insect associate is accompanied by gene loss and intensified selection.</title>
        <authorList>
            <person name="Ward C.M."/>
            <person name="Onetto C.A."/>
            <person name="Borneman A.R."/>
        </authorList>
    </citation>
    <scope>NUCLEOTIDE SEQUENCE [LARGE SCALE GENOMIC DNA]</scope>
    <source>
        <strain evidence="2">AWRI1</strain>
        <tissue evidence="2">Single Adult Female</tissue>
    </source>
</reference>
<organism evidence="2 3">
    <name type="scientific">Parthenolecanium corni</name>
    <dbReference type="NCBI Taxonomy" id="536013"/>
    <lineage>
        <taxon>Eukaryota</taxon>
        <taxon>Metazoa</taxon>
        <taxon>Ecdysozoa</taxon>
        <taxon>Arthropoda</taxon>
        <taxon>Hexapoda</taxon>
        <taxon>Insecta</taxon>
        <taxon>Pterygota</taxon>
        <taxon>Neoptera</taxon>
        <taxon>Paraneoptera</taxon>
        <taxon>Hemiptera</taxon>
        <taxon>Sternorrhyncha</taxon>
        <taxon>Coccoidea</taxon>
        <taxon>Coccidae</taxon>
        <taxon>Parthenolecanium</taxon>
    </lineage>
</organism>
<sequence>MIMKRCISGPYPTSRNMDLDTKMENLSSSPTTNPPDETTRSIIVYGYPETEEPKVPPPPDLTNTGPVGGE</sequence>
<keyword evidence="3" id="KW-1185">Reference proteome</keyword>
<dbReference type="EMBL" id="JBBCAQ010000010">
    <property type="protein sequence ID" value="KAK7600970.1"/>
    <property type="molecule type" value="Genomic_DNA"/>
</dbReference>
<protein>
    <submittedName>
        <fullName evidence="2">Uncharacterized protein</fullName>
    </submittedName>
</protein>
<feature type="compositionally biased region" description="Polar residues" evidence="1">
    <location>
        <begin position="24"/>
        <end position="36"/>
    </location>
</feature>
<dbReference type="Proteomes" id="UP001367676">
    <property type="component" value="Unassembled WGS sequence"/>
</dbReference>